<dbReference type="WBParaSite" id="PS1159_v2.g23058.t1">
    <property type="protein sequence ID" value="PS1159_v2.g23058.t1"/>
    <property type="gene ID" value="PS1159_v2.g23058"/>
</dbReference>
<reference evidence="2" key="1">
    <citation type="submission" date="2022-11" db="UniProtKB">
        <authorList>
            <consortium name="WormBaseParasite"/>
        </authorList>
    </citation>
    <scope>IDENTIFICATION</scope>
</reference>
<protein>
    <submittedName>
        <fullName evidence="2">Uncharacterized protein</fullName>
    </submittedName>
</protein>
<organism evidence="1 2">
    <name type="scientific">Panagrolaimus sp. PS1159</name>
    <dbReference type="NCBI Taxonomy" id="55785"/>
    <lineage>
        <taxon>Eukaryota</taxon>
        <taxon>Metazoa</taxon>
        <taxon>Ecdysozoa</taxon>
        <taxon>Nematoda</taxon>
        <taxon>Chromadorea</taxon>
        <taxon>Rhabditida</taxon>
        <taxon>Tylenchina</taxon>
        <taxon>Panagrolaimomorpha</taxon>
        <taxon>Panagrolaimoidea</taxon>
        <taxon>Panagrolaimidae</taxon>
        <taxon>Panagrolaimus</taxon>
    </lineage>
</organism>
<sequence length="93" mass="11066">MKPLKFSTLKFLNSFRNIHLNSASKIKYKPVPRSGGYIIDHRKNRKVIEDGYKPKKADCKLRFELMDENDIEFMIQVATEHFVRESNLMRYLS</sequence>
<accession>A0AC35G109</accession>
<proteinExistence type="predicted"/>
<dbReference type="Proteomes" id="UP000887580">
    <property type="component" value="Unplaced"/>
</dbReference>
<evidence type="ECO:0000313" key="1">
    <source>
        <dbReference type="Proteomes" id="UP000887580"/>
    </source>
</evidence>
<evidence type="ECO:0000313" key="2">
    <source>
        <dbReference type="WBParaSite" id="PS1159_v2.g23058.t1"/>
    </source>
</evidence>
<name>A0AC35G109_9BILA</name>